<name>A0A6B2QXY8_9BURK</name>
<sequence>MKRILKITALTSIALLTGCSGMVGTTSFSNMSSAYRDVLEKYGNDNILLNVARASKSMPVSFLDMPSVMGTGNVQSSVGLSASIYGVNPGSSIGGFFTPAAGSSYAPMATMSVGNSFNFTQSSLDNSSFMVSFLSDMKPEVIASLSNSQTAAKTVLYSLAIESLEAQDEQGKTLVKLDNNPYSPDFPEFQRVLYTLIRGGISVEQITSPMPLSAPMNADEVNKNMLAIATASNQPGTGLMPVKLSNGQPGYQLVKMLPQARICLIEKMADNTLTFRVDQSAYCKTTAPATAVKADPKSSAGKPVAQTDNRPSRILVIKLRSVRNVFDFLGALVNMQSEPTPKYVYVVDPRSLPPDATEAQVKEAALPLFVVKKGAPISDPLMTVRYQGDNYSIPADSNSFTRQVLVLVSQMLTLTKVPGSIPVSPAVLIK</sequence>
<dbReference type="RefSeq" id="WP_163654396.1">
    <property type="nucleotide sequence ID" value="NZ_JAAGRN010000005.1"/>
</dbReference>
<gene>
    <name evidence="2" type="ORF">G3I67_08815</name>
</gene>
<dbReference type="AlphaFoldDB" id="A0A6B2QXY8"/>
<protein>
    <submittedName>
        <fullName evidence="2">Uncharacterized protein</fullName>
    </submittedName>
</protein>
<dbReference type="EMBL" id="JAAGRN010000005">
    <property type="protein sequence ID" value="NDY83330.1"/>
    <property type="molecule type" value="Genomic_DNA"/>
</dbReference>
<keyword evidence="1" id="KW-0732">Signal</keyword>
<comment type="caution">
    <text evidence="2">The sequence shown here is derived from an EMBL/GenBank/DDBJ whole genome shotgun (WGS) entry which is preliminary data.</text>
</comment>
<reference evidence="2" key="1">
    <citation type="submission" date="2020-02" db="EMBL/GenBank/DDBJ databases">
        <authorList>
            <person name="Chen W.-M."/>
        </authorList>
    </citation>
    <scope>NUCLEOTIDE SEQUENCE</scope>
    <source>
        <strain evidence="2">NBD-18</strain>
    </source>
</reference>
<feature type="signal peptide" evidence="1">
    <location>
        <begin position="1"/>
        <end position="22"/>
    </location>
</feature>
<accession>A0A6B2QXY8</accession>
<proteinExistence type="predicted"/>
<organism evidence="2">
    <name type="scientific">Sheuella amnicola</name>
    <dbReference type="NCBI Taxonomy" id="2707330"/>
    <lineage>
        <taxon>Bacteria</taxon>
        <taxon>Pseudomonadati</taxon>
        <taxon>Pseudomonadota</taxon>
        <taxon>Betaproteobacteria</taxon>
        <taxon>Burkholderiales</taxon>
        <taxon>Alcaligenaceae</taxon>
        <taxon>Sheuella</taxon>
    </lineage>
</organism>
<dbReference type="PROSITE" id="PS51257">
    <property type="entry name" value="PROKAR_LIPOPROTEIN"/>
    <property type="match status" value="1"/>
</dbReference>
<evidence type="ECO:0000313" key="2">
    <source>
        <dbReference type="EMBL" id="NDY83330.1"/>
    </source>
</evidence>
<feature type="chain" id="PRO_5025653418" evidence="1">
    <location>
        <begin position="23"/>
        <end position="430"/>
    </location>
</feature>
<evidence type="ECO:0000256" key="1">
    <source>
        <dbReference type="SAM" id="SignalP"/>
    </source>
</evidence>